<dbReference type="OrthoDB" id="204154at2759"/>
<dbReference type="EMBL" id="BRXZ01003205">
    <property type="protein sequence ID" value="GMH49775.1"/>
    <property type="molecule type" value="Genomic_DNA"/>
</dbReference>
<feature type="compositionally biased region" description="Basic and acidic residues" evidence="1">
    <location>
        <begin position="20"/>
        <end position="42"/>
    </location>
</feature>
<feature type="compositionally biased region" description="Basic and acidic residues" evidence="1">
    <location>
        <begin position="92"/>
        <end position="108"/>
    </location>
</feature>
<feature type="compositionally biased region" description="Basic and acidic residues" evidence="1">
    <location>
        <begin position="151"/>
        <end position="166"/>
    </location>
</feature>
<evidence type="ECO:0000313" key="3">
    <source>
        <dbReference type="EMBL" id="GMH49775.1"/>
    </source>
</evidence>
<protein>
    <recommendedName>
        <fullName evidence="5">Man1/Src1 C-terminal domain-containing protein</fullName>
    </recommendedName>
</protein>
<name>A0A9W7DPP1_9STRA</name>
<dbReference type="AlphaFoldDB" id="A0A9W7DPP1"/>
<organism evidence="3 4">
    <name type="scientific">Triparma retinervis</name>
    <dbReference type="NCBI Taxonomy" id="2557542"/>
    <lineage>
        <taxon>Eukaryota</taxon>
        <taxon>Sar</taxon>
        <taxon>Stramenopiles</taxon>
        <taxon>Ochrophyta</taxon>
        <taxon>Bolidophyceae</taxon>
        <taxon>Parmales</taxon>
        <taxon>Triparmaceae</taxon>
        <taxon>Triparma</taxon>
    </lineage>
</organism>
<keyword evidence="2" id="KW-0812">Transmembrane</keyword>
<sequence length="573" mass="61813">MPRKTLKSAATAVVAATKAEKLAKSKAAAKEWATKRAADKKANKNKPTAAKVPAAKEKKEEEEEVTPPPKKKPKASTTKKTSSSPKPTPKPAEGRSTRGRKRVVEESSPKALPSVDVVDKKRRKSSAYPSKSKGGRAAKAEDAPLAALTDGEEKGPNGTPVKDRTPSKSSFDAARAGKVALSHLARLVAVAFAVVIMGGGLNYVGVEYIKPLLQGGSDEGRGGEKVCFNDKFMSKRMEDLAERYGAQSECRIEDTVEICPSEATCYLGKVRDCDHLGHGRHLKLSPDGGACVLDEEGEDKEVNLLLSALQSTTLEHTCHCWGLSRFTDTCTIPVMERVDANNGHPLFLAGTIAKKAGIGAKDVEFLSHAHPGIQVGPGQEQTVGLTAEYAKSNVQFPFTCYLQVLASDLAWYCLKGTWALAAAVAMVGWRAFLMYPVGVGGATAAAAVVASGRRRSRITQERLTAVLAMKGVVHKILQESQVGLSKDMIRDDVLNTMEPRSAKRRRGLMGTWGTVLKQLKTDSRIRVAEGVNRATGELDLLFTWVYTPRKKGRKEEEEEGEEGKGGRRRVVLG</sequence>
<comment type="caution">
    <text evidence="3">The sequence shown here is derived from an EMBL/GenBank/DDBJ whole genome shotgun (WGS) entry which is preliminary data.</text>
</comment>
<dbReference type="Proteomes" id="UP001165082">
    <property type="component" value="Unassembled WGS sequence"/>
</dbReference>
<proteinExistence type="predicted"/>
<feature type="transmembrane region" description="Helical" evidence="2">
    <location>
        <begin position="433"/>
        <end position="452"/>
    </location>
</feature>
<keyword evidence="4" id="KW-1185">Reference proteome</keyword>
<evidence type="ECO:0000256" key="1">
    <source>
        <dbReference type="SAM" id="MobiDB-lite"/>
    </source>
</evidence>
<feature type="compositionally biased region" description="Low complexity" evidence="1">
    <location>
        <begin position="75"/>
        <end position="85"/>
    </location>
</feature>
<feature type="region of interest" description="Disordered" evidence="1">
    <location>
        <begin position="551"/>
        <end position="573"/>
    </location>
</feature>
<gene>
    <name evidence="3" type="ORF">TrRE_jg4120</name>
</gene>
<accession>A0A9W7DPP1</accession>
<keyword evidence="2" id="KW-0472">Membrane</keyword>
<feature type="region of interest" description="Disordered" evidence="1">
    <location>
        <begin position="20"/>
        <end position="169"/>
    </location>
</feature>
<evidence type="ECO:0000256" key="2">
    <source>
        <dbReference type="SAM" id="Phobius"/>
    </source>
</evidence>
<feature type="transmembrane region" description="Helical" evidence="2">
    <location>
        <begin position="184"/>
        <end position="204"/>
    </location>
</feature>
<keyword evidence="2" id="KW-1133">Transmembrane helix</keyword>
<evidence type="ECO:0000313" key="4">
    <source>
        <dbReference type="Proteomes" id="UP001165082"/>
    </source>
</evidence>
<evidence type="ECO:0008006" key="5">
    <source>
        <dbReference type="Google" id="ProtNLM"/>
    </source>
</evidence>
<reference evidence="3" key="1">
    <citation type="submission" date="2022-07" db="EMBL/GenBank/DDBJ databases">
        <title>Genome analysis of Parmales, a sister group of diatoms, reveals the evolutionary specialization of diatoms from phago-mixotrophs to photoautotrophs.</title>
        <authorList>
            <person name="Ban H."/>
            <person name="Sato S."/>
            <person name="Yoshikawa S."/>
            <person name="Kazumasa Y."/>
            <person name="Nakamura Y."/>
            <person name="Ichinomiya M."/>
            <person name="Saitoh K."/>
            <person name="Sato N."/>
            <person name="Blanc-Mathieu R."/>
            <person name="Endo H."/>
            <person name="Kuwata A."/>
            <person name="Ogata H."/>
        </authorList>
    </citation>
    <scope>NUCLEOTIDE SEQUENCE</scope>
</reference>